<protein>
    <submittedName>
        <fullName evidence="1">Uncharacterized protein</fullName>
    </submittedName>
</protein>
<name>X0W0F7_9ZZZZ</name>
<sequence>MKKCTKCGVEKPIGEFHKDKSYGSGFKARCKKCVNACTKECAAKNPGLTKLRSDNYYKNNKEKINKRASKYRRSPEGRAVMSKINKKRAEEFPKQHKANALIGLEIKRGKVTRPENCTACLKKCKPQAHHHDYDKPLDVIFMCAECHVNWHRNNTPLNKG</sequence>
<dbReference type="EMBL" id="BARS01030624">
    <property type="protein sequence ID" value="GAG23980.1"/>
    <property type="molecule type" value="Genomic_DNA"/>
</dbReference>
<evidence type="ECO:0000313" key="1">
    <source>
        <dbReference type="EMBL" id="GAG23980.1"/>
    </source>
</evidence>
<dbReference type="AlphaFoldDB" id="X0W0F7"/>
<reference evidence="1" key="1">
    <citation type="journal article" date="2014" name="Front. Microbiol.">
        <title>High frequency of phylogenetically diverse reductive dehalogenase-homologous genes in deep subseafloor sedimentary metagenomes.</title>
        <authorList>
            <person name="Kawai M."/>
            <person name="Futagami T."/>
            <person name="Toyoda A."/>
            <person name="Takaki Y."/>
            <person name="Nishi S."/>
            <person name="Hori S."/>
            <person name="Arai W."/>
            <person name="Tsubouchi T."/>
            <person name="Morono Y."/>
            <person name="Uchiyama I."/>
            <person name="Ito T."/>
            <person name="Fujiyama A."/>
            <person name="Inagaki F."/>
            <person name="Takami H."/>
        </authorList>
    </citation>
    <scope>NUCLEOTIDE SEQUENCE</scope>
    <source>
        <strain evidence="1">Expedition CK06-06</strain>
    </source>
</reference>
<gene>
    <name evidence="1" type="ORF">S01H1_47748</name>
</gene>
<organism evidence="1">
    <name type="scientific">marine sediment metagenome</name>
    <dbReference type="NCBI Taxonomy" id="412755"/>
    <lineage>
        <taxon>unclassified sequences</taxon>
        <taxon>metagenomes</taxon>
        <taxon>ecological metagenomes</taxon>
    </lineage>
</organism>
<proteinExistence type="predicted"/>
<comment type="caution">
    <text evidence="1">The sequence shown here is derived from an EMBL/GenBank/DDBJ whole genome shotgun (WGS) entry which is preliminary data.</text>
</comment>
<accession>X0W0F7</accession>